<dbReference type="PROSITE" id="PS51203">
    <property type="entry name" value="CS"/>
    <property type="match status" value="1"/>
</dbReference>
<dbReference type="SUPFAM" id="SSF49764">
    <property type="entry name" value="HSP20-like chaperones"/>
    <property type="match status" value="1"/>
</dbReference>
<proteinExistence type="inferred from homology"/>
<dbReference type="InterPro" id="IPR008978">
    <property type="entry name" value="HSP20-like_chaperone"/>
</dbReference>
<dbReference type="CDD" id="cd06464">
    <property type="entry name" value="ACD_sHsps-like"/>
    <property type="match status" value="1"/>
</dbReference>
<feature type="region of interest" description="Disordered" evidence="3">
    <location>
        <begin position="84"/>
        <end position="112"/>
    </location>
</feature>
<dbReference type="AlphaFoldDB" id="A0ABD6BDB9"/>
<comment type="caution">
    <text evidence="6">The sequence shown here is derived from an EMBL/GenBank/DDBJ whole genome shotgun (WGS) entry which is preliminary data.</text>
</comment>
<evidence type="ECO:0000259" key="5">
    <source>
        <dbReference type="PROSITE" id="PS51203"/>
    </source>
</evidence>
<name>A0ABD6BDB9_9EURY</name>
<dbReference type="Gene3D" id="2.60.40.790">
    <property type="match status" value="1"/>
</dbReference>
<dbReference type="Pfam" id="PF00011">
    <property type="entry name" value="HSP20"/>
    <property type="match status" value="1"/>
</dbReference>
<evidence type="ECO:0000256" key="3">
    <source>
        <dbReference type="SAM" id="MobiDB-lite"/>
    </source>
</evidence>
<evidence type="ECO:0000313" key="6">
    <source>
        <dbReference type="EMBL" id="MFD1562644.1"/>
    </source>
</evidence>
<comment type="similarity">
    <text evidence="1 2">Belongs to the small heat shock protein (HSP20) family.</text>
</comment>
<evidence type="ECO:0000256" key="1">
    <source>
        <dbReference type="PROSITE-ProRule" id="PRU00285"/>
    </source>
</evidence>
<dbReference type="Proteomes" id="UP001597076">
    <property type="component" value="Unassembled WGS sequence"/>
</dbReference>
<dbReference type="InterPro" id="IPR031107">
    <property type="entry name" value="Small_HSP"/>
</dbReference>
<dbReference type="RefSeq" id="WP_390284468.1">
    <property type="nucleotide sequence ID" value="NZ_JBHUDI010000002.1"/>
</dbReference>
<sequence length="156" mass="17989">MSMDRNPLRNLERQFEQLRQQFEEMVNRWDGEQFDVPQSGIATGGIGVDLADRGDKFILTADVPGFESEDIDLRLSDETLHITAEHEQAEREEGDERYIKSERTRRMHRSIRLPEPVDEDAVEAKYENGVLTITLPKTEPGELDGETIEIRTEESE</sequence>
<protein>
    <submittedName>
        <fullName evidence="6">Hsp20/alpha crystallin family protein</fullName>
    </submittedName>
</protein>
<evidence type="ECO:0000256" key="2">
    <source>
        <dbReference type="RuleBase" id="RU003616"/>
    </source>
</evidence>
<reference evidence="6 7" key="1">
    <citation type="journal article" date="2019" name="Int. J. Syst. Evol. Microbiol.">
        <title>The Global Catalogue of Microorganisms (GCM) 10K type strain sequencing project: providing services to taxonomists for standard genome sequencing and annotation.</title>
        <authorList>
            <consortium name="The Broad Institute Genomics Platform"/>
            <consortium name="The Broad Institute Genome Sequencing Center for Infectious Disease"/>
            <person name="Wu L."/>
            <person name="Ma J."/>
        </authorList>
    </citation>
    <scope>NUCLEOTIDE SEQUENCE [LARGE SCALE GENOMIC DNA]</scope>
    <source>
        <strain evidence="6 7">CGMCC 1.12230</strain>
    </source>
</reference>
<evidence type="ECO:0000313" key="7">
    <source>
        <dbReference type="Proteomes" id="UP001597076"/>
    </source>
</evidence>
<feature type="region of interest" description="Disordered" evidence="3">
    <location>
        <begin position="135"/>
        <end position="156"/>
    </location>
</feature>
<dbReference type="PANTHER" id="PTHR11527">
    <property type="entry name" value="HEAT-SHOCK PROTEIN 20 FAMILY MEMBER"/>
    <property type="match status" value="1"/>
</dbReference>
<keyword evidence="7" id="KW-1185">Reference proteome</keyword>
<feature type="compositionally biased region" description="Basic and acidic residues" evidence="3">
    <location>
        <begin position="84"/>
        <end position="104"/>
    </location>
</feature>
<feature type="domain" description="SHSP" evidence="4">
    <location>
        <begin position="39"/>
        <end position="153"/>
    </location>
</feature>
<dbReference type="PROSITE" id="PS01031">
    <property type="entry name" value="SHSP"/>
    <property type="match status" value="1"/>
</dbReference>
<dbReference type="InterPro" id="IPR002068">
    <property type="entry name" value="A-crystallin/Hsp20_dom"/>
</dbReference>
<accession>A0ABD6BDB9</accession>
<gene>
    <name evidence="6" type="ORF">ACFR99_03640</name>
</gene>
<feature type="domain" description="CS" evidence="5">
    <location>
        <begin position="43"/>
        <end position="149"/>
    </location>
</feature>
<evidence type="ECO:0000259" key="4">
    <source>
        <dbReference type="PROSITE" id="PS01031"/>
    </source>
</evidence>
<dbReference type="InterPro" id="IPR007052">
    <property type="entry name" value="CS_dom"/>
</dbReference>
<organism evidence="6 7">
    <name type="scientific">Haloarchaeobius amylolyticus</name>
    <dbReference type="NCBI Taxonomy" id="1198296"/>
    <lineage>
        <taxon>Archaea</taxon>
        <taxon>Methanobacteriati</taxon>
        <taxon>Methanobacteriota</taxon>
        <taxon>Stenosarchaea group</taxon>
        <taxon>Halobacteria</taxon>
        <taxon>Halobacteriales</taxon>
        <taxon>Halorubellaceae</taxon>
        <taxon>Haloarchaeobius</taxon>
    </lineage>
</organism>
<dbReference type="EMBL" id="JBHUDI010000002">
    <property type="protein sequence ID" value="MFD1562644.1"/>
    <property type="molecule type" value="Genomic_DNA"/>
</dbReference>